<feature type="domain" description="FRG" evidence="1">
    <location>
        <begin position="48"/>
        <end position="148"/>
    </location>
</feature>
<dbReference type="EMBL" id="JAVDQK010000028">
    <property type="protein sequence ID" value="MDR6221303.1"/>
    <property type="molecule type" value="Genomic_DNA"/>
</dbReference>
<comment type="caution">
    <text evidence="2">The sequence shown here is derived from an EMBL/GenBank/DDBJ whole genome shotgun (WGS) entry which is preliminary data.</text>
</comment>
<dbReference type="SMART" id="SM00901">
    <property type="entry name" value="FRG"/>
    <property type="match status" value="1"/>
</dbReference>
<sequence length="293" mass="32615">MTPLSKLEIRNSGLVECPTTALKVYHVNDQHALVQAAGYVKYLVAQSNNQNVYYRGQAQIYNQLLPSLYRGVKGIAGMTSKTEILNKVVANLKESQGIFTKMPDLVIEPLLQHYGIQTTWLDLVDNIWIALWFACHKSVSAGKDGKYLNFEKRVARREADGDKYVYIYLISTDLSKAKAIHPGVWKGKKTELVDLRLAAPSIFLRPHAQHGLLFRNLGIPGGRSADYSSSIAGILRIHLLDALDWLGDGRLLDTHSLFPPAAYDNGYRILLESPSAFKLDTKVSIGTINYVGT</sequence>
<evidence type="ECO:0000259" key="1">
    <source>
        <dbReference type="SMART" id="SM00901"/>
    </source>
</evidence>
<proteinExistence type="predicted"/>
<accession>A0AAE3XIH4</accession>
<evidence type="ECO:0000313" key="2">
    <source>
        <dbReference type="EMBL" id="MDR6221303.1"/>
    </source>
</evidence>
<dbReference type="RefSeq" id="WP_309859006.1">
    <property type="nucleotide sequence ID" value="NZ_JAVDQJ010000026.1"/>
</dbReference>
<reference evidence="2" key="1">
    <citation type="submission" date="2023-07" db="EMBL/GenBank/DDBJ databases">
        <title>Sorghum-associated microbial communities from plants grown in Nebraska, USA.</title>
        <authorList>
            <person name="Schachtman D."/>
        </authorList>
    </citation>
    <scope>NUCLEOTIDE SEQUENCE</scope>
    <source>
        <strain evidence="2">BE330</strain>
    </source>
</reference>
<name>A0AAE3XIH4_9DEIO</name>
<dbReference type="Pfam" id="PF08867">
    <property type="entry name" value="FRG"/>
    <property type="match status" value="1"/>
</dbReference>
<organism evidence="2 3">
    <name type="scientific">Deinococcus soli</name>
    <name type="common">ex Cha et al. 2016</name>
    <dbReference type="NCBI Taxonomy" id="1309411"/>
    <lineage>
        <taxon>Bacteria</taxon>
        <taxon>Thermotogati</taxon>
        <taxon>Deinococcota</taxon>
        <taxon>Deinococci</taxon>
        <taxon>Deinococcales</taxon>
        <taxon>Deinococcaceae</taxon>
        <taxon>Deinococcus</taxon>
    </lineage>
</organism>
<protein>
    <recommendedName>
        <fullName evidence="1">FRG domain-containing protein</fullName>
    </recommendedName>
</protein>
<dbReference type="InterPro" id="IPR014966">
    <property type="entry name" value="FRG-dom"/>
</dbReference>
<dbReference type="Proteomes" id="UP001185331">
    <property type="component" value="Unassembled WGS sequence"/>
</dbReference>
<gene>
    <name evidence="2" type="ORF">J2Y00_004935</name>
</gene>
<dbReference type="AlphaFoldDB" id="A0AAE3XIH4"/>
<evidence type="ECO:0000313" key="3">
    <source>
        <dbReference type="Proteomes" id="UP001185331"/>
    </source>
</evidence>